<comment type="cofactor">
    <cofactor evidence="1">
        <name>FAD</name>
        <dbReference type="ChEBI" id="CHEBI:57692"/>
    </cofactor>
</comment>
<dbReference type="AlphaFoldDB" id="A0A168I2W0"/>
<dbReference type="EMBL" id="AZHF01000003">
    <property type="protein sequence ID" value="OAA78661.1"/>
    <property type="molecule type" value="Genomic_DNA"/>
</dbReference>
<dbReference type="PANTHER" id="PTHR47178">
    <property type="entry name" value="MONOOXYGENASE, FAD-BINDING"/>
    <property type="match status" value="1"/>
</dbReference>
<dbReference type="InterPro" id="IPR002938">
    <property type="entry name" value="FAD-bd"/>
</dbReference>
<name>A0A168I2W0_CORDF</name>
<keyword evidence="3" id="KW-0274">FAD</keyword>
<evidence type="ECO:0000313" key="9">
    <source>
        <dbReference type="Proteomes" id="UP000076881"/>
    </source>
</evidence>
<evidence type="ECO:0000256" key="2">
    <source>
        <dbReference type="ARBA" id="ARBA00022630"/>
    </source>
</evidence>
<dbReference type="GO" id="GO:0004497">
    <property type="term" value="F:monooxygenase activity"/>
    <property type="evidence" value="ECO:0007669"/>
    <property type="project" value="UniProtKB-KW"/>
</dbReference>
<dbReference type="SUPFAM" id="SSF51905">
    <property type="entry name" value="FAD/NAD(P)-binding domain"/>
    <property type="match status" value="1"/>
</dbReference>
<evidence type="ECO:0000256" key="4">
    <source>
        <dbReference type="ARBA" id="ARBA00023002"/>
    </source>
</evidence>
<dbReference type="Gene3D" id="3.50.50.60">
    <property type="entry name" value="FAD/NAD(P)-binding domain"/>
    <property type="match status" value="1"/>
</dbReference>
<keyword evidence="9" id="KW-1185">Reference proteome</keyword>
<protein>
    <submittedName>
        <fullName evidence="8">Aromatic-ring hydroxylase-like protein</fullName>
    </submittedName>
</protein>
<dbReference type="PRINTS" id="PR00420">
    <property type="entry name" value="RNGMNOXGNASE"/>
</dbReference>
<evidence type="ECO:0000256" key="5">
    <source>
        <dbReference type="ARBA" id="ARBA00023033"/>
    </source>
</evidence>
<dbReference type="STRING" id="1081108.A0A168I2W0"/>
<dbReference type="Proteomes" id="UP000076881">
    <property type="component" value="Unassembled WGS sequence"/>
</dbReference>
<gene>
    <name evidence="8" type="ORF">LEL_05484</name>
</gene>
<proteinExistence type="predicted"/>
<dbReference type="InterPro" id="IPR036188">
    <property type="entry name" value="FAD/NAD-bd_sf"/>
</dbReference>
<organism evidence="8 9">
    <name type="scientific">Akanthomyces lecanii RCEF 1005</name>
    <dbReference type="NCBI Taxonomy" id="1081108"/>
    <lineage>
        <taxon>Eukaryota</taxon>
        <taxon>Fungi</taxon>
        <taxon>Dikarya</taxon>
        <taxon>Ascomycota</taxon>
        <taxon>Pezizomycotina</taxon>
        <taxon>Sordariomycetes</taxon>
        <taxon>Hypocreomycetidae</taxon>
        <taxon>Hypocreales</taxon>
        <taxon>Cordycipitaceae</taxon>
        <taxon>Akanthomyces</taxon>
        <taxon>Cordyceps confragosa</taxon>
    </lineage>
</organism>
<dbReference type="OrthoDB" id="47494at2759"/>
<evidence type="ECO:0000256" key="6">
    <source>
        <dbReference type="SAM" id="MobiDB-lite"/>
    </source>
</evidence>
<comment type="caution">
    <text evidence="8">The sequence shown here is derived from an EMBL/GenBank/DDBJ whole genome shotgun (WGS) entry which is preliminary data.</text>
</comment>
<keyword evidence="4" id="KW-0560">Oxidoreductase</keyword>
<feature type="domain" description="FAD-binding" evidence="7">
    <location>
        <begin position="122"/>
        <end position="374"/>
    </location>
</feature>
<reference evidence="8 9" key="1">
    <citation type="journal article" date="2016" name="Genome Biol. Evol.">
        <title>Divergent and convergent evolution of fungal pathogenicity.</title>
        <authorList>
            <person name="Shang Y."/>
            <person name="Xiao G."/>
            <person name="Zheng P."/>
            <person name="Cen K."/>
            <person name="Zhan S."/>
            <person name="Wang C."/>
        </authorList>
    </citation>
    <scope>NUCLEOTIDE SEQUENCE [LARGE SCALE GENOMIC DNA]</scope>
    <source>
        <strain evidence="8 9">RCEF 1005</strain>
    </source>
</reference>
<evidence type="ECO:0000313" key="8">
    <source>
        <dbReference type="EMBL" id="OAA78661.1"/>
    </source>
</evidence>
<keyword evidence="2" id="KW-0285">Flavoprotein</keyword>
<dbReference type="Pfam" id="PF01494">
    <property type="entry name" value="FAD_binding_3"/>
    <property type="match status" value="1"/>
</dbReference>
<feature type="region of interest" description="Disordered" evidence="6">
    <location>
        <begin position="371"/>
        <end position="410"/>
    </location>
</feature>
<sequence length="423" mass="46183">MTAESTPKPHVLIAGAGLGGLALAQILRKQGISYKVFERSVASRAQGYAIGIHSIITDLVAAFPDDMPSPAVTDHLLPLDLPAEIAFYDGHSLDSRFGVQAASRRDIIRANRQRLRDWLATNIDIEHGKVVETVEENDDAVIVHFADGTSASGDFLVGADGCFSKVRHSIFSKLGKPDPLNPLPFVLLLGEVTLHGADFERQLELANSCYVSGYQSEGSLFVGLNSVTADGTSGHYYWCIVYKDEAARKRPHWTASADKEELYKFARSKIETMDPRFLEVVEKTDPSGMVVPSFTLQDLEIEELPVSRVTLLGDAAHSMTPFRGEGGIHAMRDSLSLARTIAKVAKEGTGLEGWKRGIDEYQKEMLERGGKAVRLSRTAGDKQSTPQEGPRYAWAHPAGPMPTTAGLSLKDIPRISVEQLTKD</sequence>
<evidence type="ECO:0000259" key="7">
    <source>
        <dbReference type="Pfam" id="PF01494"/>
    </source>
</evidence>
<dbReference type="GO" id="GO:0071949">
    <property type="term" value="F:FAD binding"/>
    <property type="evidence" value="ECO:0007669"/>
    <property type="project" value="InterPro"/>
</dbReference>
<keyword evidence="5" id="KW-0503">Monooxygenase</keyword>
<dbReference type="PANTHER" id="PTHR47178:SF6">
    <property type="entry name" value="FAD-BINDING DOMAIN-CONTAINING PROTEIN"/>
    <property type="match status" value="1"/>
</dbReference>
<evidence type="ECO:0000256" key="1">
    <source>
        <dbReference type="ARBA" id="ARBA00001974"/>
    </source>
</evidence>
<evidence type="ECO:0000256" key="3">
    <source>
        <dbReference type="ARBA" id="ARBA00022827"/>
    </source>
</evidence>
<accession>A0A168I2W0</accession>